<evidence type="ECO:0000256" key="6">
    <source>
        <dbReference type="HAMAP-Rule" id="MF_02204"/>
    </source>
</evidence>
<comment type="subcellular location">
    <subcellularLocation>
        <location evidence="6">Cell outer membrane</location>
        <topology evidence="6">Lipid-anchor</topology>
    </subcellularLocation>
</comment>
<dbReference type="SUPFAM" id="SSF103088">
    <property type="entry name" value="OmpA-like"/>
    <property type="match status" value="1"/>
</dbReference>
<dbReference type="InterPro" id="IPR050330">
    <property type="entry name" value="Bact_OuterMem_StrucFunc"/>
</dbReference>
<dbReference type="AlphaFoldDB" id="A0A0S4KPC3"/>
<evidence type="ECO:0000256" key="1">
    <source>
        <dbReference type="ARBA" id="ARBA00022729"/>
    </source>
</evidence>
<evidence type="ECO:0000313" key="9">
    <source>
        <dbReference type="EMBL" id="CUQ66289.1"/>
    </source>
</evidence>
<dbReference type="GO" id="GO:0051301">
    <property type="term" value="P:cell division"/>
    <property type="evidence" value="ECO:0007669"/>
    <property type="project" value="InterPro"/>
</dbReference>
<dbReference type="Pfam" id="PF00691">
    <property type="entry name" value="OmpA"/>
    <property type="match status" value="1"/>
</dbReference>
<keyword evidence="5 6" id="KW-0449">Lipoprotein</keyword>
<keyword evidence="10" id="KW-1185">Reference proteome</keyword>
<evidence type="ECO:0000259" key="8">
    <source>
        <dbReference type="PROSITE" id="PS51123"/>
    </source>
</evidence>
<keyword evidence="2 6" id="KW-0472">Membrane</keyword>
<protein>
    <recommendedName>
        <fullName evidence="6">Peptidoglycan-associated lipoprotein</fullName>
        <shortName evidence="6">PAL</shortName>
    </recommendedName>
</protein>
<organism evidence="9 10">
    <name type="scientific">Candidatus Nitrospira inopinata</name>
    <dbReference type="NCBI Taxonomy" id="1715989"/>
    <lineage>
        <taxon>Bacteria</taxon>
        <taxon>Pseudomonadati</taxon>
        <taxon>Nitrospirota</taxon>
        <taxon>Nitrospiria</taxon>
        <taxon>Nitrospirales</taxon>
        <taxon>Nitrospiraceae</taxon>
        <taxon>Nitrospira</taxon>
    </lineage>
</organism>
<proteinExistence type="inferred from homology"/>
<evidence type="ECO:0000256" key="2">
    <source>
        <dbReference type="ARBA" id="ARBA00023136"/>
    </source>
</evidence>
<dbReference type="PROSITE" id="PS51123">
    <property type="entry name" value="OMPA_2"/>
    <property type="match status" value="1"/>
</dbReference>
<name>A0A0S4KPC3_9BACT</name>
<dbReference type="InterPro" id="IPR006664">
    <property type="entry name" value="OMP_bac"/>
</dbReference>
<dbReference type="PROSITE" id="PS51257">
    <property type="entry name" value="PROKAR_LIPOPROTEIN"/>
    <property type="match status" value="1"/>
</dbReference>
<feature type="domain" description="OmpA-like" evidence="8">
    <location>
        <begin position="90"/>
        <end position="207"/>
    </location>
</feature>
<dbReference type="STRING" id="1715989.NITINOP_1314"/>
<dbReference type="CDD" id="cd07185">
    <property type="entry name" value="OmpA_C-like"/>
    <property type="match status" value="1"/>
</dbReference>
<dbReference type="InterPro" id="IPR039001">
    <property type="entry name" value="Pal"/>
</dbReference>
<dbReference type="InterPro" id="IPR006665">
    <property type="entry name" value="OmpA-like"/>
</dbReference>
<comment type="similarity">
    <text evidence="6">Belongs to the Pal lipoprotein family.</text>
</comment>
<dbReference type="PANTHER" id="PTHR30329:SF21">
    <property type="entry name" value="LIPOPROTEIN YIAD-RELATED"/>
    <property type="match status" value="1"/>
</dbReference>
<evidence type="ECO:0000256" key="3">
    <source>
        <dbReference type="ARBA" id="ARBA00023139"/>
    </source>
</evidence>
<feature type="region of interest" description="Disordered" evidence="7">
    <location>
        <begin position="32"/>
        <end position="91"/>
    </location>
</feature>
<dbReference type="RefSeq" id="WP_062484237.1">
    <property type="nucleotide sequence ID" value="NZ_LN885086.1"/>
</dbReference>
<keyword evidence="3 6" id="KW-0564">Palmitate</keyword>
<evidence type="ECO:0000313" key="10">
    <source>
        <dbReference type="Proteomes" id="UP000066284"/>
    </source>
</evidence>
<dbReference type="Proteomes" id="UP000066284">
    <property type="component" value="Chromosome 1"/>
</dbReference>
<dbReference type="InterPro" id="IPR036737">
    <property type="entry name" value="OmpA-like_sf"/>
</dbReference>
<dbReference type="EMBL" id="LN885086">
    <property type="protein sequence ID" value="CUQ66289.1"/>
    <property type="molecule type" value="Genomic_DNA"/>
</dbReference>
<accession>A0A0S4KPC3</accession>
<dbReference type="GO" id="GO:0009279">
    <property type="term" value="C:cell outer membrane"/>
    <property type="evidence" value="ECO:0007669"/>
    <property type="project" value="UniProtKB-SubCell"/>
</dbReference>
<evidence type="ECO:0000256" key="7">
    <source>
        <dbReference type="SAM" id="MobiDB-lite"/>
    </source>
</evidence>
<sequence>MNRFVARSGAVVVAGAILIMLQGCGTKWVQSDGEQAAPPLSNQGSGGELRGFSRNPPQERVTGDGSVPGASSMATARRSAERTKEEMEAEQAAAEAGLQDVFFGYDEWTVSPAGIEALDRDAAYLKDHPDAVLRVEGHCDERGTSAYNLVLGDKRAKAVRRYLVESGVGERRITIVSLGKERPFCFDHDEACYQQNRRGHMLLNLKR</sequence>
<gene>
    <name evidence="6 9" type="primary">pal</name>
    <name evidence="9" type="ORF">NITINOP_1314</name>
</gene>
<dbReference type="HAMAP" id="MF_02204">
    <property type="entry name" value="Pal"/>
    <property type="match status" value="1"/>
</dbReference>
<keyword evidence="1 6" id="KW-0732">Signal</keyword>
<dbReference type="PRINTS" id="PR01021">
    <property type="entry name" value="OMPADOMAIN"/>
</dbReference>
<keyword evidence="4 6" id="KW-0998">Cell outer membrane</keyword>
<dbReference type="PANTHER" id="PTHR30329">
    <property type="entry name" value="STATOR ELEMENT OF FLAGELLAR MOTOR COMPLEX"/>
    <property type="match status" value="1"/>
</dbReference>
<dbReference type="Gene3D" id="3.30.1330.60">
    <property type="entry name" value="OmpA-like domain"/>
    <property type="match status" value="1"/>
</dbReference>
<reference evidence="10" key="1">
    <citation type="submission" date="2015-09" db="EMBL/GenBank/DDBJ databases">
        <authorList>
            <person name="Daims H."/>
        </authorList>
    </citation>
    <scope>NUCLEOTIDE SEQUENCE [LARGE SCALE GENOMIC DNA]</scope>
</reference>
<dbReference type="OrthoDB" id="9809164at2"/>
<evidence type="ECO:0000256" key="4">
    <source>
        <dbReference type="ARBA" id="ARBA00023237"/>
    </source>
</evidence>
<dbReference type="KEGG" id="nio:NITINOP_1314"/>
<evidence type="ECO:0000256" key="5">
    <source>
        <dbReference type="ARBA" id="ARBA00023288"/>
    </source>
</evidence>